<dbReference type="EMBL" id="CP075145">
    <property type="protein sequence ID" value="QWJ71808.1"/>
    <property type="molecule type" value="Genomic_DNA"/>
</dbReference>
<evidence type="ECO:0000313" key="1">
    <source>
        <dbReference type="EMBL" id="QWJ71808.1"/>
    </source>
</evidence>
<organism evidence="1">
    <name type="scientific">Salmonella diarizonae</name>
    <dbReference type="NCBI Taxonomy" id="59204"/>
    <lineage>
        <taxon>Bacteria</taxon>
        <taxon>Pseudomonadati</taxon>
        <taxon>Pseudomonadota</taxon>
        <taxon>Gammaproteobacteria</taxon>
        <taxon>Enterobacterales</taxon>
        <taxon>Enterobacteriaceae</taxon>
        <taxon>Salmonella</taxon>
    </lineage>
</organism>
<geneLocation type="plasmid" evidence="1">
    <name>pCFSAN030538</name>
</geneLocation>
<proteinExistence type="predicted"/>
<name>A0A8E9ZRX4_SALDZ</name>
<sequence length="81" mass="9611">MIFLEERLFMPEEIYSYQVSIDTTERLLNQYVADAQASPERSKALGPAFNGAFWLWYQLTRDSDNPDRTRFMDIIPEFPEQ</sequence>
<keyword evidence="1" id="KW-0614">Plasmid</keyword>
<reference evidence="1" key="1">
    <citation type="submission" date="2018-07" db="EMBL/GenBank/DDBJ databases">
        <authorList>
            <consortium name="GenomeTrakr network: Whole genome sequencing for foodborne pathogen traceback"/>
        </authorList>
    </citation>
    <scope>NUCLEOTIDE SEQUENCE</scope>
    <source>
        <plasmid evidence="1">pCFSAN030538</plasmid>
    </source>
</reference>
<reference evidence="1" key="2">
    <citation type="submission" date="2021-05" db="EMBL/GenBank/DDBJ databases">
        <title>Whole genome PacBio Sequel sequence of Salmonella enterica subsp. enterica.</title>
        <authorList>
            <person name="Hoffmann M."/>
            <person name="Balkey M."/>
            <person name="Luo Y."/>
        </authorList>
    </citation>
    <scope>NUCLEOTIDE SEQUENCE</scope>
    <source>
        <plasmid evidence="1">pCFSAN030538</plasmid>
    </source>
</reference>
<gene>
    <name evidence="1" type="ORF">ABB53_023390</name>
</gene>
<protein>
    <submittedName>
        <fullName evidence="1">Uncharacterized protein</fullName>
    </submittedName>
</protein>
<dbReference type="AlphaFoldDB" id="A0A8E9ZRX4"/>
<accession>A0A8E9ZRX4</accession>